<feature type="transmembrane region" description="Helical" evidence="2">
    <location>
        <begin position="111"/>
        <end position="130"/>
    </location>
</feature>
<keyword evidence="2" id="KW-1133">Transmembrane helix</keyword>
<gene>
    <name evidence="3" type="ORF">SRIMR7_27155</name>
</gene>
<keyword evidence="4" id="KW-1185">Reference proteome</keyword>
<feature type="transmembrane region" description="Helical" evidence="2">
    <location>
        <begin position="175"/>
        <end position="196"/>
    </location>
</feature>
<dbReference type="Proteomes" id="UP000829494">
    <property type="component" value="Chromosome"/>
</dbReference>
<feature type="transmembrane region" description="Helical" evidence="2">
    <location>
        <begin position="216"/>
        <end position="241"/>
    </location>
</feature>
<feature type="transmembrane region" description="Helical" evidence="2">
    <location>
        <begin position="136"/>
        <end position="163"/>
    </location>
</feature>
<evidence type="ECO:0000256" key="1">
    <source>
        <dbReference type="SAM" id="MobiDB-lite"/>
    </source>
</evidence>
<organism evidence="3 4">
    <name type="scientific">Streptomyces rimosus subsp. rimosus</name>
    <dbReference type="NCBI Taxonomy" id="132474"/>
    <lineage>
        <taxon>Bacteria</taxon>
        <taxon>Bacillati</taxon>
        <taxon>Actinomycetota</taxon>
        <taxon>Actinomycetes</taxon>
        <taxon>Kitasatosporales</taxon>
        <taxon>Streptomycetaceae</taxon>
        <taxon>Streptomyces</taxon>
    </lineage>
</organism>
<evidence type="ECO:0000313" key="4">
    <source>
        <dbReference type="Proteomes" id="UP000829494"/>
    </source>
</evidence>
<dbReference type="EMBL" id="CP094298">
    <property type="protein sequence ID" value="UNZ05836.1"/>
    <property type="molecule type" value="Genomic_DNA"/>
</dbReference>
<accession>A0ABY3Z7S1</accession>
<name>A0ABY3Z7S1_STRRM</name>
<feature type="transmembrane region" description="Helical" evidence="2">
    <location>
        <begin position="45"/>
        <end position="68"/>
    </location>
</feature>
<evidence type="ECO:0008006" key="5">
    <source>
        <dbReference type="Google" id="ProtNLM"/>
    </source>
</evidence>
<evidence type="ECO:0000256" key="2">
    <source>
        <dbReference type="SAM" id="Phobius"/>
    </source>
</evidence>
<feature type="region of interest" description="Disordered" evidence="1">
    <location>
        <begin position="353"/>
        <end position="404"/>
    </location>
</feature>
<proteinExistence type="predicted"/>
<feature type="transmembrane region" description="Helical" evidence="2">
    <location>
        <begin position="80"/>
        <end position="99"/>
    </location>
</feature>
<evidence type="ECO:0000313" key="3">
    <source>
        <dbReference type="EMBL" id="UNZ05836.1"/>
    </source>
</evidence>
<reference evidence="3 4" key="1">
    <citation type="submission" date="2022-03" db="EMBL/GenBank/DDBJ databases">
        <title>Complete genome of Streptomyces rimosus ssp. rimosus R7 (=ATCC 10970).</title>
        <authorList>
            <person name="Beganovic S."/>
            <person name="Ruckert C."/>
            <person name="Busche T."/>
            <person name="Kalinowski J."/>
            <person name="Wittmann C."/>
        </authorList>
    </citation>
    <scope>NUCLEOTIDE SEQUENCE [LARGE SCALE GENOMIC DNA]</scope>
    <source>
        <strain evidence="3 4">R7</strain>
    </source>
</reference>
<sequence length="404" mass="44156">MEPTSGPSLSKEHEEGRVPVRERVPAPYQPGEGCLIRLVRVPVRVVVLVFVVPVRLVWDLVVAGARGIERGVLRPVGRGLAWVGRVLVVAPLIWVYRWILTPVGHGIAWTLRAFGVVLGWVGKAFFYWPWVGLWRYVLVPVGTAVGVAVAWLAHHLIVVPALWIHRRVLTPVGHAVLWVFRGLGAGFAWLGLHLVVLPARWCYRRVLTPVGHGIAWVVRGIGAAVAALVRWTVVVPAVAVWRYVLAPAGRAIGTAVTGVARETGAAFGHAWRVAGYVSRAVGRFVGTLLRWVFVEPFRWVYRAVLTPVGHAVRDVLWRPVRNAVREAGRSVRRALGAARESVRRTRAEIRRAVFGGSGAPERPEPGVVPEPRREQSVPTARTLGKTSGRDVSPPTRGPGLGDAG</sequence>
<protein>
    <recommendedName>
        <fullName evidence="5">Integral membrane protein</fullName>
    </recommendedName>
</protein>
<keyword evidence="2" id="KW-0812">Transmembrane</keyword>
<keyword evidence="2" id="KW-0472">Membrane</keyword>